<organism evidence="1 2">
    <name type="scientific">Oceanobacillus kimchii</name>
    <dbReference type="NCBI Taxonomy" id="746691"/>
    <lineage>
        <taxon>Bacteria</taxon>
        <taxon>Bacillati</taxon>
        <taxon>Bacillota</taxon>
        <taxon>Bacilli</taxon>
        <taxon>Bacillales</taxon>
        <taxon>Bacillaceae</taxon>
        <taxon>Oceanobacillus</taxon>
    </lineage>
</organism>
<reference evidence="1 2" key="1">
    <citation type="submission" date="2023-02" db="EMBL/GenBank/DDBJ databases">
        <title>Oceanobacillus kimchii IFOP_LL358 isolated form Alexandrium catenella lab strain.</title>
        <authorList>
            <person name="Gajardo G."/>
            <person name="Ueki S."/>
            <person name="Maruyama F."/>
        </authorList>
    </citation>
    <scope>NUCLEOTIDE SEQUENCE [LARGE SCALE GENOMIC DNA]</scope>
    <source>
        <strain evidence="1 2">IFOP_LL358</strain>
    </source>
</reference>
<accession>A0ABQ5TNB0</accession>
<proteinExistence type="predicted"/>
<dbReference type="Proteomes" id="UP001275436">
    <property type="component" value="Unassembled WGS sequence"/>
</dbReference>
<evidence type="ECO:0000313" key="1">
    <source>
        <dbReference type="EMBL" id="GLO68298.1"/>
    </source>
</evidence>
<dbReference type="EMBL" id="BSKO01000002">
    <property type="protein sequence ID" value="GLO68298.1"/>
    <property type="molecule type" value="Genomic_DNA"/>
</dbReference>
<sequence>MQFDISMFKDNIEKYNLNNRKICDLTGQANVVSHIYNHNYIDEINFDVFSVEDVIRVMELMEGIALVDIDDENFYVDPLSPFIIYKSMDEVMYSLSKSNSKIYEFDEEEIFI</sequence>
<keyword evidence="2" id="KW-1185">Reference proteome</keyword>
<dbReference type="RefSeq" id="WP_317958544.1">
    <property type="nucleotide sequence ID" value="NZ_BSKO01000002.1"/>
</dbReference>
<comment type="caution">
    <text evidence="1">The sequence shown here is derived from an EMBL/GenBank/DDBJ whole genome shotgun (WGS) entry which is preliminary data.</text>
</comment>
<evidence type="ECO:0000313" key="2">
    <source>
        <dbReference type="Proteomes" id="UP001275436"/>
    </source>
</evidence>
<gene>
    <name evidence="1" type="ORF">MACH08_40820</name>
</gene>
<protein>
    <submittedName>
        <fullName evidence="1">Uncharacterized protein</fullName>
    </submittedName>
</protein>
<name>A0ABQ5TNB0_9BACI</name>